<protein>
    <submittedName>
        <fullName evidence="4">Helix-turn-helix domain-containing protein</fullName>
    </submittedName>
</protein>
<name>A0A6G7K7E0_9LACT</name>
<dbReference type="RefSeq" id="WP_166160606.1">
    <property type="nucleotide sequence ID" value="NZ_CP049740.1"/>
</dbReference>
<evidence type="ECO:0000313" key="5">
    <source>
        <dbReference type="Proteomes" id="UP000501451"/>
    </source>
</evidence>
<keyword evidence="2" id="KW-0804">Transcription</keyword>
<evidence type="ECO:0000256" key="2">
    <source>
        <dbReference type="ARBA" id="ARBA00023163"/>
    </source>
</evidence>
<reference evidence="4 5" key="1">
    <citation type="journal article" date="2017" name="Int. J. Syst. Evol. Microbiol.">
        <title>Jeotgalibaca porci sp. nov. and Jeotgalibaca arthritidis sp. nov., isolated from pigs, and emended description of the genus Jeotgalibaca.</title>
        <authorList>
            <person name="Zamora L."/>
            <person name="Perez-Sancho M."/>
            <person name="Dominguez L."/>
            <person name="Fernandez-Garayzabal J.F."/>
            <person name="Vela A.I."/>
        </authorList>
    </citation>
    <scope>NUCLEOTIDE SEQUENCE [LARGE SCALE GENOMIC DNA]</scope>
    <source>
        <strain evidence="4 5">CECT 9157</strain>
    </source>
</reference>
<evidence type="ECO:0000313" key="4">
    <source>
        <dbReference type="EMBL" id="QII81165.1"/>
    </source>
</evidence>
<dbReference type="EMBL" id="CP049740">
    <property type="protein sequence ID" value="QII81165.1"/>
    <property type="molecule type" value="Genomic_DNA"/>
</dbReference>
<keyword evidence="5" id="KW-1185">Reference proteome</keyword>
<gene>
    <name evidence="4" type="ORF">G7057_00890</name>
</gene>
<evidence type="ECO:0000259" key="3">
    <source>
        <dbReference type="Pfam" id="PF05043"/>
    </source>
</evidence>
<feature type="domain" description="Mga helix-turn-helix" evidence="3">
    <location>
        <begin position="80"/>
        <end position="161"/>
    </location>
</feature>
<dbReference type="PANTHER" id="PTHR30185">
    <property type="entry name" value="CRYPTIC BETA-GLUCOSIDE BGL OPERON ANTITERMINATOR"/>
    <property type="match status" value="1"/>
</dbReference>
<sequence>MQLEDLFEKREKSQLMLISTLMNQPIEAELKDVLAKTSLSRSTLLKYIDDLNELAQTNQFELSIQFENDRLMLQMGDHVTKEDLIQLLLPFSIKNKILTYLYQYEEVTVQKLAQALLVSEATLHRQLSTLNSLLEEFGLSIKNGRLKGEEHQIRYFFYQLFWLTIPKKELSHRFRLTQFTEIMDALQQFWASEISKTNQFKLGLWFSITKKRIGIRKKNFKHLKQLMTVYLPHRFYQQVRQQMLRYLSRYALEIEEEEAMCQFIFVTSMSILPPHVMERKLGYGGPVSDATTTGLRVVRTIISSEENLSEQGMYTLNQVLGQLYFFKGALLDRAYRTNQDLSIVASSMYLEYADLAEKIIQSVVEDLYQKKIQALGDLYIKIKWRLIEVLSFVIYQTPRSLMIGVDLTGSETKRLPVLSVLRQTLEVNRLVLIEPFERKRKFDLVISNVYDQSYHFPYYFLKGAPNSFDIQRLEALIDRYLSDKNK</sequence>
<dbReference type="InterPro" id="IPR050661">
    <property type="entry name" value="BglG_antiterminators"/>
</dbReference>
<dbReference type="Pfam" id="PF05043">
    <property type="entry name" value="Mga"/>
    <property type="match status" value="1"/>
</dbReference>
<dbReference type="PANTHER" id="PTHR30185:SF18">
    <property type="entry name" value="TRANSCRIPTIONAL REGULATOR MTLR"/>
    <property type="match status" value="1"/>
</dbReference>
<dbReference type="Gene3D" id="1.10.10.10">
    <property type="entry name" value="Winged helix-like DNA-binding domain superfamily/Winged helix DNA-binding domain"/>
    <property type="match status" value="1"/>
</dbReference>
<accession>A0A6G7K7E0</accession>
<organism evidence="4 5">
    <name type="scientific">Jeotgalibaca arthritidis</name>
    <dbReference type="NCBI Taxonomy" id="1868794"/>
    <lineage>
        <taxon>Bacteria</taxon>
        <taxon>Bacillati</taxon>
        <taxon>Bacillota</taxon>
        <taxon>Bacilli</taxon>
        <taxon>Lactobacillales</taxon>
        <taxon>Carnobacteriaceae</taxon>
        <taxon>Jeotgalibaca</taxon>
    </lineage>
</organism>
<dbReference type="InterPro" id="IPR036388">
    <property type="entry name" value="WH-like_DNA-bd_sf"/>
</dbReference>
<dbReference type="AlphaFoldDB" id="A0A6G7K7E0"/>
<dbReference type="Proteomes" id="UP000501451">
    <property type="component" value="Chromosome"/>
</dbReference>
<dbReference type="KEGG" id="jar:G7057_00890"/>
<evidence type="ECO:0000256" key="1">
    <source>
        <dbReference type="ARBA" id="ARBA00023015"/>
    </source>
</evidence>
<dbReference type="InterPro" id="IPR007737">
    <property type="entry name" value="Mga_HTH"/>
</dbReference>
<keyword evidence="1" id="KW-0805">Transcription regulation</keyword>
<proteinExistence type="predicted"/>